<reference evidence="1" key="1">
    <citation type="submission" date="2021-06" db="EMBL/GenBank/DDBJ databases">
        <authorList>
            <person name="Kallberg Y."/>
            <person name="Tangrot J."/>
            <person name="Rosling A."/>
        </authorList>
    </citation>
    <scope>NUCLEOTIDE SEQUENCE</scope>
    <source>
        <strain evidence="1">CL356</strain>
    </source>
</reference>
<proteinExistence type="predicted"/>
<gene>
    <name evidence="1" type="ORF">ACOLOM_LOCUS2228</name>
</gene>
<comment type="caution">
    <text evidence="1">The sequence shown here is derived from an EMBL/GenBank/DDBJ whole genome shotgun (WGS) entry which is preliminary data.</text>
</comment>
<protein>
    <submittedName>
        <fullName evidence="1">13777_t:CDS:1</fullName>
    </submittedName>
</protein>
<accession>A0ACA9KRC9</accession>
<evidence type="ECO:0000313" key="1">
    <source>
        <dbReference type="EMBL" id="CAG8487035.1"/>
    </source>
</evidence>
<dbReference type="EMBL" id="CAJVPT010002763">
    <property type="protein sequence ID" value="CAG8487035.1"/>
    <property type="molecule type" value="Genomic_DNA"/>
</dbReference>
<keyword evidence="2" id="KW-1185">Reference proteome</keyword>
<dbReference type="Proteomes" id="UP000789525">
    <property type="component" value="Unassembled WGS sequence"/>
</dbReference>
<sequence length="2025" mass="228892">MSAHGGGTTSVEVALRIKPLTPEDLEKLPTRFQRQVISTSDIPGQVIVDADKRSVFQFDHVFGPDASQEVIYESAVLNLLEKFLEGYNVTILAYGQTSSGKTYTMGTADNESVPLESKGIIPRTMATLFELINSQSDKFVVTVSFIEIYNEDLIDLLGEGNLEERPLVQIREDSKGNIYWMGLREMRVTNVHEVMEHLSRGSLNRQKFLSHSSVGPPATPPPGSRPGTPKYSSRPPSRATSALGKTDDGEWVTINSKFHFVDLAGSERLKRTAASGDRAKEGISINSGLLALANVISALGDQNTAKHSTHVPYRDSKLTRLLQDSLGGNAQTLMIACVSPAEFNLTETTNTLKYAHRARNIKNTAKVNQEESGWNDVGHLQGLVLKLRTEVSSLKATIASGHQFQSSGSVTPGRVTPTTPTTSTFSGGIKLPGRSTPTGRNTPTSGIPGRSTPTSGIPGRSTPTSGIPVPGRSTPTSGIPVPGRITPASGIPIPGRIAQTSGIPVPGRNALTPGIPTRNAPSGLSNGKDAHIRRRPSSPLTSFSNGANSQLHKEKEVETLEEEILYLQQSYAELSQRYARISAELAMHQDNYDGMENLKNEPLTEEYKDRMSELEDKLTDVSRALIQSESSLKEREIQLKNLEEQNSAIVINLESKIKDLESKLQKQEIEARIKTTRDNSPESFISETVKLLEKRLEEREADYEKLEAEYKRVGAGEIKTQSTDEKSRGFVEVVEHAEADSATASARHEIVEKELSELRKVHSSTVEQLNELKAKQQEHIDQIEELKLQREIRNTDGNDSSVVEMETKLEESKREHEKTMAELREITTRYQDCLQRVQDLELQAEGYVHHKAINELHSISSTPITPMTPGTPYNEQHKNTNFNTASPYRPTIHRKSKSLSVDLVGAEKRDVVHSSIVEKLQFELQLFESFHKDKTESLNNVKDELEKLEKNHYETLLVVDELREEIKRRDSEAKKGTLAHEVESQSRESQKVTDPELDNGIGRENVDTAQKAYERRINELEEELTNLKSGPSADSRDGEEITMLEEVTKLQAKIEELITLRDEHENTIKRLENELKTTRETQLTISQERNGGPVAAAESAVNDPITSYVIATDEGSSADKLEQNVDENVMALEDTVKSLEAQLTKVQESNNVQLQILSPSEDIFDHSQKTVDTLLSQLSYLRQEFSNASKESQILNNSKDLTYTLQSQLESIRSDVQHKNELIELLKQGMLDQTSLQTELKEKKTVIAELTKQLEEVKCLNVEIQKQIQSLQAQVDPEELKSLREELTVLKETGSEQQKTISQLQGQLRETKDTKDSILDQLEEMKGNLRAQTNLVSTLESNLQTAMEELNLTRKNHVASEGQIKELTNILSATVEQRNEFENKVQSLENEIKELTSKRTHEAEDFELLQEQLMSTKRAMDERNQLFVELESKLKEMEQEKDGYSELNEELDKMIAEKDVRHEEAVNVFRVTIRNLQEELEEAKRSAQMHQESMSSLSEKLVAVSSHLEEVRASDERKSLALKEVDTTLSEKEQLVIEKDAFVAELKATLQSVQEENISMMALESARVKELQDQLDEFEKKLQSAPTIEELNIVKSSAVRKENLVRELEKKIEEMEQNKSAELEELYSNIDKLINELEEAKAQGSAQSGSVKELEDTLAEKESRLSELNTSLNEMQTQLSQMKETEVEHAELIQALESELQNVQNSLNDEVSKLSIANKEVETLKERCEVLQNEVETTKNEMTIKDSAANESHKLLEGIQIQLLQAQKELEIHQANVEELRKKTNQLENERDIHTSTNQELEEQIRKLQEELESLAVEFTDVSTRYEDMEIRLEEKTNRINELESSLEEIIKIEANDIERSVDHNDLQRDESIKSLQAKIAELERRPTEEYMKSLEVNPDEITELNKKIAELEQKTSEKSELIGDLENMMKGNNESLEGAKQQLEILRQEKSDLQKQTEILRVQLKEAQTNYDKFRLTVEEEKKEMETALEKERKEKRRVEAAFSQLESQFEQLQLSRKKRFACF</sequence>
<organism evidence="1 2">
    <name type="scientific">Acaulospora colombiana</name>
    <dbReference type="NCBI Taxonomy" id="27376"/>
    <lineage>
        <taxon>Eukaryota</taxon>
        <taxon>Fungi</taxon>
        <taxon>Fungi incertae sedis</taxon>
        <taxon>Mucoromycota</taxon>
        <taxon>Glomeromycotina</taxon>
        <taxon>Glomeromycetes</taxon>
        <taxon>Diversisporales</taxon>
        <taxon>Acaulosporaceae</taxon>
        <taxon>Acaulospora</taxon>
    </lineage>
</organism>
<evidence type="ECO:0000313" key="2">
    <source>
        <dbReference type="Proteomes" id="UP000789525"/>
    </source>
</evidence>
<name>A0ACA9KRC9_9GLOM</name>